<dbReference type="Gene3D" id="2.40.100.10">
    <property type="entry name" value="Cyclophilin-like"/>
    <property type="match status" value="1"/>
</dbReference>
<dbReference type="GO" id="GO:0005524">
    <property type="term" value="F:ATP binding"/>
    <property type="evidence" value="ECO:0007669"/>
    <property type="project" value="InterPro"/>
</dbReference>
<dbReference type="Pfam" id="PF00160">
    <property type="entry name" value="Pro_isomerase"/>
    <property type="match status" value="1"/>
</dbReference>
<dbReference type="PROSITE" id="PS50072">
    <property type="entry name" value="CSA_PPIASE_2"/>
    <property type="match status" value="1"/>
</dbReference>
<dbReference type="PANTHER" id="PTHR44329">
    <property type="entry name" value="SERINE/THREONINE-PROTEIN KINASE TNNI3K-RELATED"/>
    <property type="match status" value="1"/>
</dbReference>
<dbReference type="InterPro" id="IPR029000">
    <property type="entry name" value="Cyclophilin-like_dom_sf"/>
</dbReference>
<protein>
    <recommendedName>
        <fullName evidence="6">Peptidylprolyl isomerase</fullName>
    </recommendedName>
</protein>
<proteinExistence type="predicted"/>
<organism evidence="4 5">
    <name type="scientific">Leucocoprinus leucothites</name>
    <dbReference type="NCBI Taxonomy" id="201217"/>
    <lineage>
        <taxon>Eukaryota</taxon>
        <taxon>Fungi</taxon>
        <taxon>Dikarya</taxon>
        <taxon>Basidiomycota</taxon>
        <taxon>Agaricomycotina</taxon>
        <taxon>Agaricomycetes</taxon>
        <taxon>Agaricomycetidae</taxon>
        <taxon>Agaricales</taxon>
        <taxon>Agaricineae</taxon>
        <taxon>Agaricaceae</taxon>
        <taxon>Leucocoprinus</taxon>
    </lineage>
</organism>
<dbReference type="SUPFAM" id="SSF50891">
    <property type="entry name" value="Cyclophilin-like"/>
    <property type="match status" value="1"/>
</dbReference>
<evidence type="ECO:0000313" key="4">
    <source>
        <dbReference type="EMBL" id="KAF5349166.1"/>
    </source>
</evidence>
<evidence type="ECO:0000313" key="5">
    <source>
        <dbReference type="Proteomes" id="UP000559027"/>
    </source>
</evidence>
<dbReference type="PRINTS" id="PR00153">
    <property type="entry name" value="CSAPPISMRASE"/>
</dbReference>
<dbReference type="EMBL" id="JAACJO010000017">
    <property type="protein sequence ID" value="KAF5349166.1"/>
    <property type="molecule type" value="Genomic_DNA"/>
</dbReference>
<keyword evidence="5" id="KW-1185">Reference proteome</keyword>
<dbReference type="InterPro" id="IPR011009">
    <property type="entry name" value="Kinase-like_dom_sf"/>
</dbReference>
<reference evidence="4 5" key="1">
    <citation type="journal article" date="2020" name="ISME J.">
        <title>Uncovering the hidden diversity of litter-decomposition mechanisms in mushroom-forming fungi.</title>
        <authorList>
            <person name="Floudas D."/>
            <person name="Bentzer J."/>
            <person name="Ahren D."/>
            <person name="Johansson T."/>
            <person name="Persson P."/>
            <person name="Tunlid A."/>
        </authorList>
    </citation>
    <scope>NUCLEOTIDE SEQUENCE [LARGE SCALE GENOMIC DNA]</scope>
    <source>
        <strain evidence="4 5">CBS 146.42</strain>
    </source>
</reference>
<dbReference type="AlphaFoldDB" id="A0A8H5FU23"/>
<dbReference type="PANTHER" id="PTHR44329:SF214">
    <property type="entry name" value="PROTEIN KINASE DOMAIN-CONTAINING PROTEIN"/>
    <property type="match status" value="1"/>
</dbReference>
<dbReference type="PRINTS" id="PR00109">
    <property type="entry name" value="TYRKINASE"/>
</dbReference>
<evidence type="ECO:0000259" key="2">
    <source>
        <dbReference type="PROSITE" id="PS50011"/>
    </source>
</evidence>
<evidence type="ECO:0000256" key="1">
    <source>
        <dbReference type="ARBA" id="ARBA00000971"/>
    </source>
</evidence>
<dbReference type="SUPFAM" id="SSF56112">
    <property type="entry name" value="Protein kinase-like (PK-like)"/>
    <property type="match status" value="1"/>
</dbReference>
<dbReference type="Gene3D" id="1.10.510.10">
    <property type="entry name" value="Transferase(Phosphotransferase) domain 1"/>
    <property type="match status" value="1"/>
</dbReference>
<feature type="domain" description="Protein kinase" evidence="2">
    <location>
        <begin position="268"/>
        <end position="583"/>
    </location>
</feature>
<feature type="domain" description="PPIase cyclophilin-type" evidence="3">
    <location>
        <begin position="79"/>
        <end position="240"/>
    </location>
</feature>
<name>A0A8H5FU23_9AGAR</name>
<comment type="catalytic activity">
    <reaction evidence="1">
        <text>[protein]-peptidylproline (omega=180) = [protein]-peptidylproline (omega=0)</text>
        <dbReference type="Rhea" id="RHEA:16237"/>
        <dbReference type="Rhea" id="RHEA-COMP:10747"/>
        <dbReference type="Rhea" id="RHEA-COMP:10748"/>
        <dbReference type="ChEBI" id="CHEBI:83833"/>
        <dbReference type="ChEBI" id="CHEBI:83834"/>
        <dbReference type="EC" id="5.2.1.8"/>
    </reaction>
</comment>
<dbReference type="OrthoDB" id="122279at2759"/>
<accession>A0A8H5FU23</accession>
<dbReference type="Proteomes" id="UP000559027">
    <property type="component" value="Unassembled WGS sequence"/>
</dbReference>
<evidence type="ECO:0008006" key="6">
    <source>
        <dbReference type="Google" id="ProtNLM"/>
    </source>
</evidence>
<dbReference type="GO" id="GO:0003755">
    <property type="term" value="F:peptidyl-prolyl cis-trans isomerase activity"/>
    <property type="evidence" value="ECO:0007669"/>
    <property type="project" value="UniProtKB-EC"/>
</dbReference>
<dbReference type="InterPro" id="IPR000719">
    <property type="entry name" value="Prot_kinase_dom"/>
</dbReference>
<dbReference type="SMART" id="SM00220">
    <property type="entry name" value="S_TKc"/>
    <property type="match status" value="1"/>
</dbReference>
<dbReference type="GO" id="GO:0004674">
    <property type="term" value="F:protein serine/threonine kinase activity"/>
    <property type="evidence" value="ECO:0007669"/>
    <property type="project" value="TreeGrafter"/>
</dbReference>
<sequence>MHMHQLKGANVKTELESLGMSIMSEEMGSPDQIAALVSYLASKEAALVTAIGNAEITEATCRRSHYKRSMASVTHPISQLDIDIDGEPAGRIIFKLFDHIVPKLAQNFRELATGQNGYGYKGSTFDHVWPAAIQAGAIRVTASSNLVTGYKSIYGGSFEADNFSVKHDKPGILTMVASKPGELIMGSTFQIFRYASSWHNNHHAAFGEVLTGMDVVEQIGRLHPADGPPSRPVVITDCGIIAIVLGTDPQTKSISEMITEMMNNPSKYKSLLELRGKRAEIVLDVMQKALDSQSIPENLRRSTIKAMMRLCKASGNYPPCLELRGIKLEDNPKTSGAFGDVWKGTFRGKLNFVGEAIVWRQCMHPNLLPFYGISRLKGSHDRVCLVSPWMENGNISEFLKSNQDAPRLPLVYDVLDGLAYLHHHSIVHGDLKGANILVTPAGSACLADFGLSSIQDPEILRWTSLSTASPSGGTTRWEAPELFDDDLESSRPTFKSDVYSIACVMYEVLTGLVPFYEFPRDTTVMFKIMSGVRPSRPSPTPNSELLDEVWSIMQECWVTDPQGRPEINKVIDQVRKIYPGPLILMRWMMWIRKWQQQQVDVLHGLGPHGADMRNLCLSGVEMDTLKGFSGYSRDGIAAGEEDEDV</sequence>
<dbReference type="InterPro" id="IPR051681">
    <property type="entry name" value="Ser/Thr_Kinases-Pseudokinases"/>
</dbReference>
<evidence type="ECO:0000259" key="3">
    <source>
        <dbReference type="PROSITE" id="PS50072"/>
    </source>
</evidence>
<dbReference type="InterPro" id="IPR001245">
    <property type="entry name" value="Ser-Thr/Tyr_kinase_cat_dom"/>
</dbReference>
<gene>
    <name evidence="4" type="ORF">D9756_009460</name>
</gene>
<dbReference type="PROSITE" id="PS00108">
    <property type="entry name" value="PROTEIN_KINASE_ST"/>
    <property type="match status" value="1"/>
</dbReference>
<dbReference type="InterPro" id="IPR008271">
    <property type="entry name" value="Ser/Thr_kinase_AS"/>
</dbReference>
<dbReference type="PROSITE" id="PS50011">
    <property type="entry name" value="PROTEIN_KINASE_DOM"/>
    <property type="match status" value="1"/>
</dbReference>
<dbReference type="Pfam" id="PF07714">
    <property type="entry name" value="PK_Tyr_Ser-Thr"/>
    <property type="match status" value="1"/>
</dbReference>
<comment type="caution">
    <text evidence="4">The sequence shown here is derived from an EMBL/GenBank/DDBJ whole genome shotgun (WGS) entry which is preliminary data.</text>
</comment>
<dbReference type="InterPro" id="IPR002130">
    <property type="entry name" value="Cyclophilin-type_PPIase_dom"/>
</dbReference>